<sequence>MKKSLLLGDFARKQQLQASRPKYWAIVSVILICSSFALKHWSVEIPTWHQHRTLKYTGEQISWEPCGFIKGNFVECGNVFVPMDQFNQSNSGNKIFTIPLIRMRGTNATQNLILNPGGPGASGFEFLNQNAEQLRAIVGEGLHLVSFDPRGVNSSTPLASCYPDVKSRKDLAHVRSRNVEIDSPEVYAWTQNFVKACHDTMGEHAKYLNTPQTAADMNDILDALGQRDMVYWGFSYGSLLGQTYAGLFPERSKRVIIDGVVNQFKWYDGTFEIESQVDTDKVLDGFFEECTRAGTKKCPLSSLATSVELRDTVLSYMNRLREQPIGVYVNNTAHGVLGYEELCLIQGNATNAFLAYGREDSWDMGHEASEFIRLNDGLSGPKNWPQDRQPLLDYILTSFNQSMFGARHSKIFFMRQQWTMPRTHSYVPRKGVTTAHPLLILSTTWDPVTPLTSARSAKEAFQDSQIVEVKAYGHCSIAVDSSCAANIIRDFLYEGKLPHAYTECEVDSPYFKESD</sequence>
<dbReference type="PANTHER" id="PTHR43248:SF25">
    <property type="entry name" value="AB HYDROLASE-1 DOMAIN-CONTAINING PROTEIN-RELATED"/>
    <property type="match status" value="1"/>
</dbReference>
<evidence type="ECO:0000259" key="4">
    <source>
        <dbReference type="Pfam" id="PF08386"/>
    </source>
</evidence>
<evidence type="ECO:0000313" key="6">
    <source>
        <dbReference type="Proteomes" id="UP000030686"/>
    </source>
</evidence>
<dbReference type="GO" id="GO:0016787">
    <property type="term" value="F:hydrolase activity"/>
    <property type="evidence" value="ECO:0007669"/>
    <property type="project" value="UniProtKB-KW"/>
</dbReference>
<dbReference type="OMA" id="EVDGPYF"/>
<dbReference type="Proteomes" id="UP000030686">
    <property type="component" value="Unassembled WGS sequence"/>
</dbReference>
<feature type="domain" description="Peptidase S33 tripeptidyl aminopeptidase-like C-terminal" evidence="4">
    <location>
        <begin position="408"/>
        <end position="504"/>
    </location>
</feature>
<keyword evidence="6" id="KW-1185">Reference proteome</keyword>
<evidence type="ECO:0000256" key="2">
    <source>
        <dbReference type="ARBA" id="ARBA00022801"/>
    </source>
</evidence>
<keyword evidence="2 5" id="KW-0378">Hydrolase</keyword>
<dbReference type="GO" id="GO:0072330">
    <property type="term" value="P:monocarboxylic acid biosynthetic process"/>
    <property type="evidence" value="ECO:0007669"/>
    <property type="project" value="UniProtKB-ARBA"/>
</dbReference>
<protein>
    <submittedName>
        <fullName evidence="5">Alpha/beta hydrolase fold-1</fullName>
    </submittedName>
</protein>
<organism evidence="5 6">
    <name type="scientific">Penicillium roqueforti (strain FM164)</name>
    <dbReference type="NCBI Taxonomy" id="1365484"/>
    <lineage>
        <taxon>Eukaryota</taxon>
        <taxon>Fungi</taxon>
        <taxon>Dikarya</taxon>
        <taxon>Ascomycota</taxon>
        <taxon>Pezizomycotina</taxon>
        <taxon>Eurotiomycetes</taxon>
        <taxon>Eurotiomycetidae</taxon>
        <taxon>Eurotiales</taxon>
        <taxon>Aspergillaceae</taxon>
        <taxon>Penicillium</taxon>
    </lineage>
</organism>
<dbReference type="STRING" id="1365484.W6R3R1"/>
<name>W6R3R1_PENRF</name>
<dbReference type="InterPro" id="IPR051601">
    <property type="entry name" value="Serine_prot/Carboxylest_S33"/>
</dbReference>
<dbReference type="InterPro" id="IPR013595">
    <property type="entry name" value="Pept_S33_TAP-like_C"/>
</dbReference>
<accession>W6R3R1</accession>
<evidence type="ECO:0000313" key="5">
    <source>
        <dbReference type="EMBL" id="CDM36442.1"/>
    </source>
</evidence>
<dbReference type="PANTHER" id="PTHR43248">
    <property type="entry name" value="2-SUCCINYL-6-HYDROXY-2,4-CYCLOHEXADIENE-1-CARBOXYLATE SYNTHASE"/>
    <property type="match status" value="1"/>
</dbReference>
<dbReference type="EMBL" id="HG792019">
    <property type="protein sequence ID" value="CDM36442.1"/>
    <property type="molecule type" value="Genomic_DNA"/>
</dbReference>
<dbReference type="InterPro" id="IPR029058">
    <property type="entry name" value="AB_hydrolase_fold"/>
</dbReference>
<feature type="domain" description="AB hydrolase-1" evidence="3">
    <location>
        <begin position="112"/>
        <end position="260"/>
    </location>
</feature>
<evidence type="ECO:0000259" key="3">
    <source>
        <dbReference type="Pfam" id="PF00561"/>
    </source>
</evidence>
<dbReference type="Gene3D" id="3.40.50.1820">
    <property type="entry name" value="alpha/beta hydrolase"/>
    <property type="match status" value="1"/>
</dbReference>
<reference evidence="5" key="1">
    <citation type="journal article" date="2014" name="Nat. Commun.">
        <title>Multiple recent horizontal transfers of a large genomic region in cheese making fungi.</title>
        <authorList>
            <person name="Cheeseman K."/>
            <person name="Ropars J."/>
            <person name="Renault P."/>
            <person name="Dupont J."/>
            <person name="Gouzy J."/>
            <person name="Branca A."/>
            <person name="Abraham A.L."/>
            <person name="Ceppi M."/>
            <person name="Conseiller E."/>
            <person name="Debuchy R."/>
            <person name="Malagnac F."/>
            <person name="Goarin A."/>
            <person name="Silar P."/>
            <person name="Lacoste S."/>
            <person name="Sallet E."/>
            <person name="Bensimon A."/>
            <person name="Giraud T."/>
            <person name="Brygoo Y."/>
        </authorList>
    </citation>
    <scope>NUCLEOTIDE SEQUENCE [LARGE SCALE GENOMIC DNA]</scope>
    <source>
        <strain evidence="5">FM164</strain>
    </source>
</reference>
<dbReference type="InterPro" id="IPR000073">
    <property type="entry name" value="AB_hydrolase_1"/>
</dbReference>
<dbReference type="AlphaFoldDB" id="W6R3R1"/>
<proteinExistence type="inferred from homology"/>
<evidence type="ECO:0000256" key="1">
    <source>
        <dbReference type="ARBA" id="ARBA00010088"/>
    </source>
</evidence>
<dbReference type="Pfam" id="PF00561">
    <property type="entry name" value="Abhydrolase_1"/>
    <property type="match status" value="1"/>
</dbReference>
<comment type="similarity">
    <text evidence="1">Belongs to the peptidase S33 family.</text>
</comment>
<gene>
    <name evidence="5" type="ORF">PROQFM164_S05g000275</name>
</gene>
<dbReference type="OrthoDB" id="425534at2759"/>
<dbReference type="Pfam" id="PF08386">
    <property type="entry name" value="Abhydrolase_4"/>
    <property type="match status" value="1"/>
</dbReference>
<dbReference type="GO" id="GO:0017000">
    <property type="term" value="P:antibiotic biosynthetic process"/>
    <property type="evidence" value="ECO:0007669"/>
    <property type="project" value="UniProtKB-ARBA"/>
</dbReference>
<dbReference type="SUPFAM" id="SSF53474">
    <property type="entry name" value="alpha/beta-Hydrolases"/>
    <property type="match status" value="1"/>
</dbReference>